<organism evidence="2 3">
    <name type="scientific">Alcaligenes xylosoxydans xylosoxydans</name>
    <name type="common">Achromobacter xylosoxidans</name>
    <dbReference type="NCBI Taxonomy" id="85698"/>
    <lineage>
        <taxon>Bacteria</taxon>
        <taxon>Pseudomonadati</taxon>
        <taxon>Pseudomonadota</taxon>
        <taxon>Betaproteobacteria</taxon>
        <taxon>Burkholderiales</taxon>
        <taxon>Alcaligenaceae</taxon>
        <taxon>Achromobacter</taxon>
    </lineage>
</organism>
<dbReference type="InterPro" id="IPR027849">
    <property type="entry name" value="DUF4434"/>
</dbReference>
<dbReference type="RefSeq" id="WP_227740251.1">
    <property type="nucleotide sequence ID" value="NZ_CAJFDL010000010.1"/>
</dbReference>
<dbReference type="Pfam" id="PF14488">
    <property type="entry name" value="DUF4434"/>
    <property type="match status" value="1"/>
</dbReference>
<sequence length="353" mass="40027">MRPTCWLRCPACSAIAADPARGLSLTRPRLQSLARRRLLQAAALGALAPLAACAPPISLNATFLQLWLSHLDLTRDEWRRRIATYRRLGCREIFLQWVGLEGGRPDDWMAPRSMLDAIFDEADRSGLGVHVGLPYDQRWWNMLAAPDDAALAAYLDHTRDRGVAYMRAAAWPERRNFRGWYVPYELEQYNWARPERQALLVPWLDAFTRASLASCHRIPSVSTYHSRLGGTGSLMQLWSRVLDEVRIHPMIQDGVGVAGLANYQALEPLHDMLLKRRAAFDLVMELFEELPSGKTDGTTFKARSADFNRVRQQWDVARGYGAKRIVAFTLDPWVIGDTPEARALMDAWMAARV</sequence>
<evidence type="ECO:0000313" key="2">
    <source>
        <dbReference type="EMBL" id="MCZ8400097.1"/>
    </source>
</evidence>
<dbReference type="EMBL" id="JAPZVI010000001">
    <property type="protein sequence ID" value="MCZ8400097.1"/>
    <property type="molecule type" value="Genomic_DNA"/>
</dbReference>
<comment type="caution">
    <text evidence="2">The sequence shown here is derived from an EMBL/GenBank/DDBJ whole genome shotgun (WGS) entry which is preliminary data.</text>
</comment>
<accession>A0A9X3R295</accession>
<gene>
    <name evidence="2" type="ORF">O9570_01505</name>
</gene>
<proteinExistence type="predicted"/>
<dbReference type="Gene3D" id="3.20.20.80">
    <property type="entry name" value="Glycosidases"/>
    <property type="match status" value="1"/>
</dbReference>
<feature type="domain" description="DUF4434" evidence="1">
    <location>
        <begin position="61"/>
        <end position="341"/>
    </location>
</feature>
<dbReference type="Proteomes" id="UP001141992">
    <property type="component" value="Unassembled WGS sequence"/>
</dbReference>
<evidence type="ECO:0000259" key="1">
    <source>
        <dbReference type="Pfam" id="PF14488"/>
    </source>
</evidence>
<protein>
    <submittedName>
        <fullName evidence="2">DUF4434 domain-containing protein</fullName>
    </submittedName>
</protein>
<reference evidence="2" key="1">
    <citation type="submission" date="2022-12" db="EMBL/GenBank/DDBJ databases">
        <authorList>
            <person name="Voronina O.L."/>
            <person name="Kunda M.S."/>
            <person name="Ryzhova N."/>
            <person name="Aksenova E.I."/>
        </authorList>
    </citation>
    <scope>NUCLEOTIDE SEQUENCE</scope>
    <source>
        <strain evidence="2">SCCH136:Ach223948</strain>
    </source>
</reference>
<name>A0A9X3R295_ALCXX</name>
<evidence type="ECO:0000313" key="3">
    <source>
        <dbReference type="Proteomes" id="UP001141992"/>
    </source>
</evidence>
<dbReference type="AlphaFoldDB" id="A0A9X3R295"/>